<organism evidence="4 5">
    <name type="scientific">Aldrovandia affinis</name>
    <dbReference type="NCBI Taxonomy" id="143900"/>
    <lineage>
        <taxon>Eukaryota</taxon>
        <taxon>Metazoa</taxon>
        <taxon>Chordata</taxon>
        <taxon>Craniata</taxon>
        <taxon>Vertebrata</taxon>
        <taxon>Euteleostomi</taxon>
        <taxon>Actinopterygii</taxon>
        <taxon>Neopterygii</taxon>
        <taxon>Teleostei</taxon>
        <taxon>Notacanthiformes</taxon>
        <taxon>Halosauridae</taxon>
        <taxon>Aldrovandia</taxon>
    </lineage>
</organism>
<dbReference type="GO" id="GO:0004523">
    <property type="term" value="F:RNA-DNA hybrid ribonuclease activity"/>
    <property type="evidence" value="ECO:0007669"/>
    <property type="project" value="UniProtKB-EC"/>
</dbReference>
<evidence type="ECO:0000313" key="5">
    <source>
        <dbReference type="Proteomes" id="UP001221898"/>
    </source>
</evidence>
<name>A0AAD7WVL1_9TELE</name>
<dbReference type="CDD" id="cd01647">
    <property type="entry name" value="RT_LTR"/>
    <property type="match status" value="1"/>
</dbReference>
<proteinExistence type="inferred from homology"/>
<dbReference type="EMBL" id="JAINUG010000028">
    <property type="protein sequence ID" value="KAJ8409904.1"/>
    <property type="molecule type" value="Genomic_DNA"/>
</dbReference>
<evidence type="ECO:0000313" key="4">
    <source>
        <dbReference type="EMBL" id="KAJ8409904.1"/>
    </source>
</evidence>
<dbReference type="PANTHER" id="PTHR33064">
    <property type="entry name" value="POL PROTEIN"/>
    <property type="match status" value="1"/>
</dbReference>
<dbReference type="InterPro" id="IPR043502">
    <property type="entry name" value="DNA/RNA_pol_sf"/>
</dbReference>
<evidence type="ECO:0000256" key="1">
    <source>
        <dbReference type="ARBA" id="ARBA00010879"/>
    </source>
</evidence>
<dbReference type="PROSITE" id="PS50878">
    <property type="entry name" value="RT_POL"/>
    <property type="match status" value="1"/>
</dbReference>
<evidence type="ECO:0000256" key="2">
    <source>
        <dbReference type="ARBA" id="ARBA00012180"/>
    </source>
</evidence>
<dbReference type="InterPro" id="IPR043128">
    <property type="entry name" value="Rev_trsase/Diguanyl_cyclase"/>
</dbReference>
<dbReference type="AlphaFoldDB" id="A0AAD7WVL1"/>
<accession>A0AAD7WVL1</accession>
<dbReference type="PANTHER" id="PTHR33064:SF39">
    <property type="match status" value="1"/>
</dbReference>
<dbReference type="InterPro" id="IPR000477">
    <property type="entry name" value="RT_dom"/>
</dbReference>
<reference evidence="4" key="1">
    <citation type="journal article" date="2023" name="Science">
        <title>Genome structures resolve the early diversification of teleost fishes.</title>
        <authorList>
            <person name="Parey E."/>
            <person name="Louis A."/>
            <person name="Montfort J."/>
            <person name="Bouchez O."/>
            <person name="Roques C."/>
            <person name="Iampietro C."/>
            <person name="Lluch J."/>
            <person name="Castinel A."/>
            <person name="Donnadieu C."/>
            <person name="Desvignes T."/>
            <person name="Floi Bucao C."/>
            <person name="Jouanno E."/>
            <person name="Wen M."/>
            <person name="Mejri S."/>
            <person name="Dirks R."/>
            <person name="Jansen H."/>
            <person name="Henkel C."/>
            <person name="Chen W.J."/>
            <person name="Zahm M."/>
            <person name="Cabau C."/>
            <person name="Klopp C."/>
            <person name="Thompson A.W."/>
            <person name="Robinson-Rechavi M."/>
            <person name="Braasch I."/>
            <person name="Lecointre G."/>
            <person name="Bobe J."/>
            <person name="Postlethwait J.H."/>
            <person name="Berthelot C."/>
            <person name="Roest Crollius H."/>
            <person name="Guiguen Y."/>
        </authorList>
    </citation>
    <scope>NUCLEOTIDE SEQUENCE</scope>
    <source>
        <strain evidence="4">NC1722</strain>
    </source>
</reference>
<dbReference type="Pfam" id="PF00078">
    <property type="entry name" value="RVT_1"/>
    <property type="match status" value="1"/>
</dbReference>
<sequence length="176" mass="19687">MPFGLCNAPATFERLMERVLNHVPKQHCIIYLDDLLVHAGDFEGALRHLREVFAAIRQAGLRLNRMSRRETTFLRHVVSAKGVATDAAKISAVRDWPPPPMYVQDFATIARPLHHLTDRGQPYVWDNPCAQAFNALQTGLITAPMLAYPGHSTWTRMPATWASAPSCLSQVTAESR</sequence>
<comment type="caution">
    <text evidence="4">The sequence shown here is derived from an EMBL/GenBank/DDBJ whole genome shotgun (WGS) entry which is preliminary data.</text>
</comment>
<protein>
    <recommendedName>
        <fullName evidence="2">ribonuclease H</fullName>
        <ecNumber evidence="2">3.1.26.4</ecNumber>
    </recommendedName>
</protein>
<comment type="similarity">
    <text evidence="1">Belongs to the beta type-B retroviral polymerase family. HERV class-II K(HML-2) pol subfamily.</text>
</comment>
<dbReference type="Proteomes" id="UP001221898">
    <property type="component" value="Unassembled WGS sequence"/>
</dbReference>
<feature type="domain" description="Reverse transcriptase" evidence="3">
    <location>
        <begin position="1"/>
        <end position="85"/>
    </location>
</feature>
<evidence type="ECO:0000259" key="3">
    <source>
        <dbReference type="PROSITE" id="PS50878"/>
    </source>
</evidence>
<dbReference type="Gene3D" id="3.30.70.270">
    <property type="match status" value="2"/>
</dbReference>
<dbReference type="EC" id="3.1.26.4" evidence="2"/>
<gene>
    <name evidence="4" type="ORF">AAFF_G00209450</name>
</gene>
<keyword evidence="5" id="KW-1185">Reference proteome</keyword>
<dbReference type="InterPro" id="IPR051320">
    <property type="entry name" value="Viral_Replic_Matur_Polypro"/>
</dbReference>
<dbReference type="SUPFAM" id="SSF56672">
    <property type="entry name" value="DNA/RNA polymerases"/>
    <property type="match status" value="1"/>
</dbReference>